<sequence length="256" mass="25310">MTAPRLRLAAAGEAAGLAAFLARLLHFDKAAVVRLRAGGEALALFGNPPFGGVLAVRTARLAQAADLDVTVSAGQLLDGTDEEDGTLAVPSGVTGPPWTGLLPPRGGWSRTAELDAEDARRVVAAAVAEFRARSEALDPDRRTRAGLDALADEIWSRSPGGTGLPLRALHAAHALGFLRPARAASATGAGAATGAAAGAGAAAGGTGGGGGAEDAAGPAEELVLLAAGPWLMLRTPYGAVAVRRAGPASGLSVTPA</sequence>
<accession>A0ABN3KTQ1</accession>
<comment type="caution">
    <text evidence="3">The sequence shown here is derived from an EMBL/GenBank/DDBJ whole genome shotgun (WGS) entry which is preliminary data.</text>
</comment>
<gene>
    <name evidence="3" type="ORF">GCM10010406_01780</name>
</gene>
<protein>
    <submittedName>
        <fullName evidence="3">Uncharacterized protein</fullName>
    </submittedName>
</protein>
<evidence type="ECO:0000313" key="3">
    <source>
        <dbReference type="EMBL" id="GAA2469944.1"/>
    </source>
</evidence>
<dbReference type="Pfam" id="PF26572">
    <property type="entry name" value="DUF8185"/>
    <property type="match status" value="1"/>
</dbReference>
<dbReference type="EMBL" id="BAAATA010000001">
    <property type="protein sequence ID" value="GAA2469944.1"/>
    <property type="molecule type" value="Genomic_DNA"/>
</dbReference>
<proteinExistence type="predicted"/>
<keyword evidence="4" id="KW-1185">Reference proteome</keyword>
<evidence type="ECO:0000259" key="2">
    <source>
        <dbReference type="Pfam" id="PF26572"/>
    </source>
</evidence>
<reference evidence="3 4" key="1">
    <citation type="journal article" date="2019" name="Int. J. Syst. Evol. Microbiol.">
        <title>The Global Catalogue of Microorganisms (GCM) 10K type strain sequencing project: providing services to taxonomists for standard genome sequencing and annotation.</title>
        <authorList>
            <consortium name="The Broad Institute Genomics Platform"/>
            <consortium name="The Broad Institute Genome Sequencing Center for Infectious Disease"/>
            <person name="Wu L."/>
            <person name="Ma J."/>
        </authorList>
    </citation>
    <scope>NUCLEOTIDE SEQUENCE [LARGE SCALE GENOMIC DNA]</scope>
    <source>
        <strain evidence="3 4">JCM 6307</strain>
    </source>
</reference>
<evidence type="ECO:0000259" key="1">
    <source>
        <dbReference type="Pfam" id="PF26035"/>
    </source>
</evidence>
<evidence type="ECO:0000313" key="4">
    <source>
        <dbReference type="Proteomes" id="UP001501358"/>
    </source>
</evidence>
<dbReference type="InterPro" id="IPR058323">
    <property type="entry name" value="DUF8010"/>
</dbReference>
<organism evidence="3 4">
    <name type="scientific">Streptomyces thermolineatus</name>
    <dbReference type="NCBI Taxonomy" id="44033"/>
    <lineage>
        <taxon>Bacteria</taxon>
        <taxon>Bacillati</taxon>
        <taxon>Actinomycetota</taxon>
        <taxon>Actinomycetes</taxon>
        <taxon>Kitasatosporales</taxon>
        <taxon>Streptomycetaceae</taxon>
        <taxon>Streptomyces</taxon>
    </lineage>
</organism>
<feature type="domain" description="DUF8185" evidence="2">
    <location>
        <begin position="103"/>
        <end position="246"/>
    </location>
</feature>
<feature type="domain" description="DUF8010" evidence="1">
    <location>
        <begin position="1"/>
        <end position="100"/>
    </location>
</feature>
<name>A0ABN3KTQ1_9ACTN</name>
<dbReference type="Pfam" id="PF26035">
    <property type="entry name" value="DUF8010"/>
    <property type="match status" value="1"/>
</dbReference>
<dbReference type="Proteomes" id="UP001501358">
    <property type="component" value="Unassembled WGS sequence"/>
</dbReference>
<dbReference type="RefSeq" id="WP_344381151.1">
    <property type="nucleotide sequence ID" value="NZ_BAAATA010000001.1"/>
</dbReference>
<dbReference type="InterPro" id="IPR058498">
    <property type="entry name" value="DUF8185"/>
</dbReference>